<dbReference type="EMBL" id="CAJPUY010000008">
    <property type="protein sequence ID" value="CAG2142163.1"/>
    <property type="molecule type" value="Genomic_DNA"/>
</dbReference>
<proteinExistence type="predicted"/>
<sequence>MRKIASPNRTRHSARYYCVSGTSYPLLSGRPAVAAHALPSPAFPLTEYSNNDGKLALSVDSASTGASPVAGGTQLGAMVGIKHTF</sequence>
<organism evidence="1 2">
    <name type="scientific">Cupriavidus yeoncheonensis</name>
    <dbReference type="NCBI Taxonomy" id="1462994"/>
    <lineage>
        <taxon>Bacteria</taxon>
        <taxon>Pseudomonadati</taxon>
        <taxon>Pseudomonadota</taxon>
        <taxon>Betaproteobacteria</taxon>
        <taxon>Burkholderiales</taxon>
        <taxon>Burkholderiaceae</taxon>
        <taxon>Cupriavidus</taxon>
    </lineage>
</organism>
<accession>A0A916IV27</accession>
<reference evidence="1" key="1">
    <citation type="submission" date="2021-03" db="EMBL/GenBank/DDBJ databases">
        <authorList>
            <person name="Peeters C."/>
        </authorList>
    </citation>
    <scope>NUCLEOTIDE SEQUENCE</scope>
    <source>
        <strain evidence="1">LMG 31506</strain>
    </source>
</reference>
<keyword evidence="2" id="KW-1185">Reference proteome</keyword>
<evidence type="ECO:0000313" key="2">
    <source>
        <dbReference type="Proteomes" id="UP000672934"/>
    </source>
</evidence>
<gene>
    <name evidence="1" type="ORF">LMG31506_02622</name>
</gene>
<name>A0A916IV27_9BURK</name>
<evidence type="ECO:0000313" key="1">
    <source>
        <dbReference type="EMBL" id="CAG2142163.1"/>
    </source>
</evidence>
<dbReference type="Proteomes" id="UP000672934">
    <property type="component" value="Unassembled WGS sequence"/>
</dbReference>
<protein>
    <submittedName>
        <fullName evidence="1">Uncharacterized protein</fullName>
    </submittedName>
</protein>
<dbReference type="AlphaFoldDB" id="A0A916IV27"/>
<comment type="caution">
    <text evidence="1">The sequence shown here is derived from an EMBL/GenBank/DDBJ whole genome shotgun (WGS) entry which is preliminary data.</text>
</comment>